<keyword evidence="1" id="KW-0399">Innate immunity</keyword>
<feature type="coiled-coil region" evidence="7">
    <location>
        <begin position="194"/>
        <end position="286"/>
    </location>
</feature>
<dbReference type="AlphaFoldDB" id="A0A8J7TBT5"/>
<dbReference type="SUPFAM" id="SSF57850">
    <property type="entry name" value="RING/U-box"/>
    <property type="match status" value="1"/>
</dbReference>
<dbReference type="InterPro" id="IPR058030">
    <property type="entry name" value="TRIM8/14/16/25/29/45/65_CC"/>
</dbReference>
<dbReference type="GO" id="GO:0005737">
    <property type="term" value="C:cytoplasm"/>
    <property type="evidence" value="ECO:0007669"/>
    <property type="project" value="UniProtKB-ARBA"/>
</dbReference>
<dbReference type="Pfam" id="PF13765">
    <property type="entry name" value="PRY"/>
    <property type="match status" value="1"/>
</dbReference>
<dbReference type="InterPro" id="IPR017907">
    <property type="entry name" value="Znf_RING_CS"/>
</dbReference>
<feature type="domain" description="RING-type" evidence="8">
    <location>
        <begin position="17"/>
        <end position="59"/>
    </location>
</feature>
<dbReference type="InterPro" id="IPR001841">
    <property type="entry name" value="Znf_RING"/>
</dbReference>
<proteinExistence type="predicted"/>
<dbReference type="InterPro" id="IPR013320">
    <property type="entry name" value="ConA-like_dom_sf"/>
</dbReference>
<dbReference type="PROSITE" id="PS50188">
    <property type="entry name" value="B302_SPRY"/>
    <property type="match status" value="1"/>
</dbReference>
<dbReference type="Gene3D" id="2.60.120.920">
    <property type="match status" value="1"/>
</dbReference>
<dbReference type="SMART" id="SM00449">
    <property type="entry name" value="SPRY"/>
    <property type="match status" value="1"/>
</dbReference>
<evidence type="ECO:0000256" key="4">
    <source>
        <dbReference type="ARBA" id="ARBA00022833"/>
    </source>
</evidence>
<evidence type="ECO:0000256" key="2">
    <source>
        <dbReference type="ARBA" id="ARBA00022723"/>
    </source>
</evidence>
<dbReference type="Gene3D" id="3.30.40.10">
    <property type="entry name" value="Zinc/RING finger domain, C3HC4 (zinc finger)"/>
    <property type="match status" value="1"/>
</dbReference>
<dbReference type="SMART" id="SM00184">
    <property type="entry name" value="RING"/>
    <property type="match status" value="1"/>
</dbReference>
<feature type="non-terminal residue" evidence="10">
    <location>
        <position position="617"/>
    </location>
</feature>
<dbReference type="Pfam" id="PF00622">
    <property type="entry name" value="SPRY"/>
    <property type="match status" value="1"/>
</dbReference>
<dbReference type="InterPro" id="IPR006574">
    <property type="entry name" value="PRY"/>
</dbReference>
<evidence type="ECO:0000256" key="3">
    <source>
        <dbReference type="ARBA" id="ARBA00022771"/>
    </source>
</evidence>
<dbReference type="Gene3D" id="3.30.160.60">
    <property type="entry name" value="Classic Zinc Finger"/>
    <property type="match status" value="1"/>
</dbReference>
<dbReference type="PANTHER" id="PTHR25465:SF80">
    <property type="entry name" value="TRIPARTITE MOTIF-CONTAINING PROTEIN 16-LIKE"/>
    <property type="match status" value="1"/>
</dbReference>
<dbReference type="InterPro" id="IPR013083">
    <property type="entry name" value="Znf_RING/FYVE/PHD"/>
</dbReference>
<keyword evidence="4" id="KW-0862">Zinc</keyword>
<dbReference type="Gene3D" id="4.10.830.40">
    <property type="match status" value="1"/>
</dbReference>
<dbReference type="PROSITE" id="PS50089">
    <property type="entry name" value="ZF_RING_2"/>
    <property type="match status" value="1"/>
</dbReference>
<evidence type="ECO:0000256" key="1">
    <source>
        <dbReference type="ARBA" id="ARBA00022588"/>
    </source>
</evidence>
<dbReference type="Pfam" id="PF25600">
    <property type="entry name" value="TRIM_CC"/>
    <property type="match status" value="1"/>
</dbReference>
<name>A0A8J7TBT5_ATRSP</name>
<comment type="caution">
    <text evidence="10">The sequence shown here is derived from an EMBL/GenBank/DDBJ whole genome shotgun (WGS) entry which is preliminary data.</text>
</comment>
<keyword evidence="11" id="KW-1185">Reference proteome</keyword>
<gene>
    <name evidence="10" type="primary">Stxb_0</name>
    <name evidence="10" type="ORF">GTO95_0000889</name>
</gene>
<dbReference type="InterPro" id="IPR043136">
    <property type="entry name" value="B30.2/SPRY_sf"/>
</dbReference>
<reference evidence="10" key="1">
    <citation type="journal article" date="2021" name="Cell">
        <title>Tracing the genetic footprints of vertebrate landing in non-teleost ray-finned fishes.</title>
        <authorList>
            <person name="Bi X."/>
            <person name="Wang K."/>
            <person name="Yang L."/>
            <person name="Pan H."/>
            <person name="Jiang H."/>
            <person name="Wei Q."/>
            <person name="Fang M."/>
            <person name="Yu H."/>
            <person name="Zhu C."/>
            <person name="Cai Y."/>
            <person name="He Y."/>
            <person name="Gan X."/>
            <person name="Zeng H."/>
            <person name="Yu D."/>
            <person name="Zhu Y."/>
            <person name="Jiang H."/>
            <person name="Qiu Q."/>
            <person name="Yang H."/>
            <person name="Zhang Y.E."/>
            <person name="Wang W."/>
            <person name="Zhu M."/>
            <person name="He S."/>
            <person name="Zhang G."/>
        </authorList>
    </citation>
    <scope>NUCLEOTIDE SEQUENCE</scope>
    <source>
        <strain evidence="10">Allg_001</strain>
    </source>
</reference>
<dbReference type="SUPFAM" id="SSF57845">
    <property type="entry name" value="B-box zinc-binding domain"/>
    <property type="match status" value="1"/>
</dbReference>
<dbReference type="InterPro" id="IPR051051">
    <property type="entry name" value="E3_ubiq-ligase_TRIM/RNF"/>
</dbReference>
<keyword evidence="5" id="KW-0391">Immunity</keyword>
<dbReference type="GO" id="GO:0045087">
    <property type="term" value="P:innate immune response"/>
    <property type="evidence" value="ECO:0007669"/>
    <property type="project" value="UniProtKB-KW"/>
</dbReference>
<dbReference type="SMART" id="SM00589">
    <property type="entry name" value="PRY"/>
    <property type="match status" value="1"/>
</dbReference>
<dbReference type="PROSITE" id="PS00518">
    <property type="entry name" value="ZF_RING_1"/>
    <property type="match status" value="1"/>
</dbReference>
<evidence type="ECO:0000256" key="5">
    <source>
        <dbReference type="ARBA" id="ARBA00022859"/>
    </source>
</evidence>
<dbReference type="PRINTS" id="PR01407">
    <property type="entry name" value="BUTYPHLNCDUF"/>
</dbReference>
<evidence type="ECO:0000259" key="9">
    <source>
        <dbReference type="PROSITE" id="PS50188"/>
    </source>
</evidence>
<organism evidence="10 11">
    <name type="scientific">Atractosteus spatula</name>
    <name type="common">Alligator gar</name>
    <name type="synonym">Lepisosteus spatula</name>
    <dbReference type="NCBI Taxonomy" id="7917"/>
    <lineage>
        <taxon>Eukaryota</taxon>
        <taxon>Metazoa</taxon>
        <taxon>Chordata</taxon>
        <taxon>Craniata</taxon>
        <taxon>Vertebrata</taxon>
        <taxon>Euteleostomi</taxon>
        <taxon>Actinopterygii</taxon>
        <taxon>Neopterygii</taxon>
        <taxon>Holostei</taxon>
        <taxon>Semionotiformes</taxon>
        <taxon>Lepisosteidae</taxon>
        <taxon>Atractosteus</taxon>
    </lineage>
</organism>
<dbReference type="CDD" id="cd16040">
    <property type="entry name" value="SPRY_PRY_SNTX"/>
    <property type="match status" value="1"/>
</dbReference>
<keyword evidence="3 6" id="KW-0863">Zinc-finger</keyword>
<dbReference type="InterPro" id="IPR003877">
    <property type="entry name" value="SPRY_dom"/>
</dbReference>
<dbReference type="GO" id="GO:0008270">
    <property type="term" value="F:zinc ion binding"/>
    <property type="evidence" value="ECO:0007669"/>
    <property type="project" value="UniProtKB-KW"/>
</dbReference>
<dbReference type="EMBL" id="JAAWVO010038421">
    <property type="protein sequence ID" value="MBN3318113.1"/>
    <property type="molecule type" value="Genomic_DNA"/>
</dbReference>
<feature type="domain" description="B30.2/SPRY" evidence="9">
    <location>
        <begin position="420"/>
        <end position="612"/>
    </location>
</feature>
<accession>A0A8J7TBT5</accession>
<dbReference type="Pfam" id="PF15227">
    <property type="entry name" value="zf-C3HC4_4"/>
    <property type="match status" value="1"/>
</dbReference>
<keyword evidence="7" id="KW-0175">Coiled coil</keyword>
<dbReference type="PANTHER" id="PTHR25465">
    <property type="entry name" value="B-BOX DOMAIN CONTAINING"/>
    <property type="match status" value="1"/>
</dbReference>
<evidence type="ECO:0000256" key="7">
    <source>
        <dbReference type="SAM" id="Coils"/>
    </source>
</evidence>
<dbReference type="CDD" id="cd19769">
    <property type="entry name" value="Bbox2_TRIM16-like"/>
    <property type="match status" value="1"/>
</dbReference>
<dbReference type="InterPro" id="IPR003879">
    <property type="entry name" value="Butyrophylin_SPRY"/>
</dbReference>
<dbReference type="SUPFAM" id="SSF49899">
    <property type="entry name" value="Concanavalin A-like lectins/glucanases"/>
    <property type="match status" value="1"/>
</dbReference>
<dbReference type="InterPro" id="IPR001870">
    <property type="entry name" value="B30.2/SPRY"/>
</dbReference>
<sequence>TQNMDSSQWSEDSISSPVSLDILKDPVSLPCGHSYCLGCIKSHWDQDDQTGVYSCPQCRQTFTPRPVLRRNTLLGEVVEKLKETGLSGPPAPSPAGPGEVLCDVCTGRQVRAVKSCLVCLASYCQTHLQPHCEAAPLKRHQLVEATGQLQEKTCPDHQKLREVYCRTDQTCVCLLCSETEREWTEKQEQLGATQTQTQQRLQEREKELQELRQAVDSLRVGIDQRIQDTDRIFTELIRSIERTRSELTQLIRAQERAAVSQAEGLLERLEQEIAELRRRDAELSQISHTEDHIHFLQNFQSVCVPPGAGDSPSIPVRPHFSPEAVRRAVSGLIERLEDVCREESVKISRTEGEKTHLSLPLWACSRQKTPTPTVGLFKIENSHSHCGHVQDRKLPLPLWMCLIQSHSNCGCVLSASFCCSSVDRLVELFSSSLQSEACQLTLDPNTAHRHLRLSEGNRRVTWSREPQQYPDHPERFDSEFQVLCREGLSGTRCYWEVEWSGIGITYKGLSRRGWGDSSRLGRNDQSWSLCCSGSSCSFWHNKEKTAVAAPPSSRIGVYVDHRAGTLSFYSVSGDTATLLHRVQASFTEPLYPGFGGYGILVGQSLFVSSAVTLCPLG</sequence>
<protein>
    <submittedName>
        <fullName evidence="10">STXB protein</fullName>
    </submittedName>
</protein>
<evidence type="ECO:0000313" key="10">
    <source>
        <dbReference type="EMBL" id="MBN3318113.1"/>
    </source>
</evidence>
<evidence type="ECO:0000256" key="6">
    <source>
        <dbReference type="PROSITE-ProRule" id="PRU00175"/>
    </source>
</evidence>
<feature type="non-terminal residue" evidence="10">
    <location>
        <position position="1"/>
    </location>
</feature>
<keyword evidence="2" id="KW-0479">Metal-binding</keyword>
<evidence type="ECO:0000313" key="11">
    <source>
        <dbReference type="Proteomes" id="UP000736164"/>
    </source>
</evidence>
<evidence type="ECO:0000259" key="8">
    <source>
        <dbReference type="PROSITE" id="PS50089"/>
    </source>
</evidence>
<dbReference type="Proteomes" id="UP000736164">
    <property type="component" value="Unassembled WGS sequence"/>
</dbReference>